<gene>
    <name evidence="4" type="ORF">LHJ74_18950</name>
</gene>
<dbReference type="PROSITE" id="PS50112">
    <property type="entry name" value="PAS"/>
    <property type="match status" value="2"/>
</dbReference>
<dbReference type="InterPro" id="IPR029016">
    <property type="entry name" value="GAF-like_dom_sf"/>
</dbReference>
<dbReference type="SUPFAM" id="SSF55781">
    <property type="entry name" value="GAF domain-like"/>
    <property type="match status" value="1"/>
</dbReference>
<dbReference type="EMBL" id="JAJAGO010000008">
    <property type="protein sequence ID" value="MCT2591952.1"/>
    <property type="molecule type" value="Genomic_DNA"/>
</dbReference>
<dbReference type="Pfam" id="PF00989">
    <property type="entry name" value="PAS"/>
    <property type="match status" value="1"/>
</dbReference>
<protein>
    <submittedName>
        <fullName evidence="4">SpoIIE family protein phosphatase</fullName>
    </submittedName>
</protein>
<dbReference type="RefSeq" id="WP_260219272.1">
    <property type="nucleotide sequence ID" value="NZ_JAJAGO010000008.1"/>
</dbReference>
<dbReference type="SMART" id="SM00065">
    <property type="entry name" value="GAF"/>
    <property type="match status" value="1"/>
</dbReference>
<evidence type="ECO:0000259" key="3">
    <source>
        <dbReference type="PROSITE" id="PS50112"/>
    </source>
</evidence>
<dbReference type="NCBIfam" id="TIGR00229">
    <property type="entry name" value="sensory_box"/>
    <property type="match status" value="2"/>
</dbReference>
<dbReference type="PANTHER" id="PTHR43156">
    <property type="entry name" value="STAGE II SPORULATION PROTEIN E-RELATED"/>
    <property type="match status" value="1"/>
</dbReference>
<dbReference type="InterPro" id="IPR000014">
    <property type="entry name" value="PAS"/>
</dbReference>
<keyword evidence="5" id="KW-1185">Reference proteome</keyword>
<name>A0ABT2JVN1_9ACTN</name>
<organism evidence="4 5">
    <name type="scientific">Streptomyces gossypii</name>
    <dbReference type="NCBI Taxonomy" id="2883101"/>
    <lineage>
        <taxon>Bacteria</taxon>
        <taxon>Bacillati</taxon>
        <taxon>Actinomycetota</taxon>
        <taxon>Actinomycetes</taxon>
        <taxon>Kitasatosporales</taxon>
        <taxon>Streptomycetaceae</taxon>
        <taxon>Streptomyces</taxon>
    </lineage>
</organism>
<dbReference type="Pfam" id="PF13581">
    <property type="entry name" value="HATPase_c_2"/>
    <property type="match status" value="1"/>
</dbReference>
<dbReference type="InterPro" id="IPR036457">
    <property type="entry name" value="PPM-type-like_dom_sf"/>
</dbReference>
<feature type="region of interest" description="Disordered" evidence="2">
    <location>
        <begin position="805"/>
        <end position="828"/>
    </location>
</feature>
<dbReference type="Pfam" id="PF01590">
    <property type="entry name" value="GAF"/>
    <property type="match status" value="1"/>
</dbReference>
<comment type="caution">
    <text evidence="4">The sequence shown here is derived from an EMBL/GenBank/DDBJ whole genome shotgun (WGS) entry which is preliminary data.</text>
</comment>
<dbReference type="InterPro" id="IPR035965">
    <property type="entry name" value="PAS-like_dom_sf"/>
</dbReference>
<accession>A0ABT2JVN1</accession>
<dbReference type="InterPro" id="IPR052016">
    <property type="entry name" value="Bact_Sigma-Reg"/>
</dbReference>
<dbReference type="InterPro" id="IPR013767">
    <property type="entry name" value="PAS_fold"/>
</dbReference>
<dbReference type="Pfam" id="PF07228">
    <property type="entry name" value="SpoIIE"/>
    <property type="match status" value="1"/>
</dbReference>
<dbReference type="InterPro" id="IPR001932">
    <property type="entry name" value="PPM-type_phosphatase-like_dom"/>
</dbReference>
<dbReference type="PANTHER" id="PTHR43156:SF2">
    <property type="entry name" value="STAGE II SPORULATION PROTEIN E"/>
    <property type="match status" value="1"/>
</dbReference>
<dbReference type="CDD" id="cd16936">
    <property type="entry name" value="HATPase_RsbW-like"/>
    <property type="match status" value="1"/>
</dbReference>
<feature type="domain" description="PAS" evidence="3">
    <location>
        <begin position="29"/>
        <end position="102"/>
    </location>
</feature>
<dbReference type="InterPro" id="IPR013656">
    <property type="entry name" value="PAS_4"/>
</dbReference>
<feature type="domain" description="PAS" evidence="3">
    <location>
        <begin position="153"/>
        <end position="223"/>
    </location>
</feature>
<dbReference type="Gene3D" id="3.30.565.10">
    <property type="entry name" value="Histidine kinase-like ATPase, C-terminal domain"/>
    <property type="match status" value="1"/>
</dbReference>
<sequence length="858" mass="91271">MAETAGPEGGAPRTAKDSDGPSGPPSLSRTEAVSSLLATLHVGLVILDARGKVLLWSPAAEEVLGWPPSRLAGRHIDSLLEDTARESADAQAGRIYDVLRRDHNWHGILRARHLDGHSVEIECRASLVSDGEGTRYIVASLAEVNALRAVDHDLAALHALFGSSPLGIGLYDTDQKFVRVNEALARLNGLPARDHRGRTVHDILPPDLAAEMYELQAGVLRTGRSVLDVIIPSPDGAGARSVSYSRLTDDFGNVLGLSSVVMDVSERRDALQKLEAARQRLMLLDRVGVALGDILDVRRIAQAFATALVPRFADYSGVMLVSSLLQGTELPDADGLLAQPLLQLGVDAKDRGPAVKRMLRVGQDIAFEAGSPFGRTLATGIPHLISSQDELKAATYPGDPKVQAALDLGVHSLMVVALRARGIVLGLLVISRAEGRDPFDQDDLTLAMELADRAGTSLDNARLYAREREAALMLQRSLLPQHVPSPPGVSLAYRYVPGSTGAEVGGDWFDVIQLAGGRVAFVVGDVMGHGLRAAATMGRLRTAVRTLAGLDMPPDQLLRRVNDLADDLALGPDDPLMATCLYIVYDPSTRCCTLAKAGHLPPLLLVPDTDAGNWRGTALDLPSGAPLGVGGVDFEARELEVTEGSVLVLYTDGLVESRSEAITDGVDRLLTLLVGELAEHSLEDACDAAVAAPGAPLAASSTGAAHPIQSAQSPHPVLAADDAALLVVRLGGLPEGSAASWTFTAEPYAVRRTRLAVRETLVDWELEGLIDETLLLVSELVTNSLRYAHGPIGVRMVRGSSLLVEVSDPLPDPPRPRDATEEDEGGRGIQMVARQSRRWGTRHGPLGKTVWFELALPG</sequence>
<dbReference type="Pfam" id="PF08448">
    <property type="entry name" value="PAS_4"/>
    <property type="match status" value="1"/>
</dbReference>
<keyword evidence="1" id="KW-0378">Hydrolase</keyword>
<dbReference type="InterPro" id="IPR036890">
    <property type="entry name" value="HATPase_C_sf"/>
</dbReference>
<dbReference type="InterPro" id="IPR003594">
    <property type="entry name" value="HATPase_dom"/>
</dbReference>
<dbReference type="InterPro" id="IPR003018">
    <property type="entry name" value="GAF"/>
</dbReference>
<dbReference type="Gene3D" id="3.30.450.40">
    <property type="match status" value="1"/>
</dbReference>
<dbReference type="Gene3D" id="3.60.40.10">
    <property type="entry name" value="PPM-type phosphatase domain"/>
    <property type="match status" value="1"/>
</dbReference>
<feature type="region of interest" description="Disordered" evidence="2">
    <location>
        <begin position="1"/>
        <end position="29"/>
    </location>
</feature>
<dbReference type="SMART" id="SM00331">
    <property type="entry name" value="PP2C_SIG"/>
    <property type="match status" value="1"/>
</dbReference>
<evidence type="ECO:0000256" key="1">
    <source>
        <dbReference type="ARBA" id="ARBA00022801"/>
    </source>
</evidence>
<reference evidence="4 5" key="1">
    <citation type="submission" date="2021-10" db="EMBL/GenBank/DDBJ databases">
        <title>Streptomyces gossypii sp. nov., isolated from soil collected from cotton field.</title>
        <authorList>
            <person name="Ge X."/>
            <person name="Chen X."/>
            <person name="Liu W."/>
        </authorList>
    </citation>
    <scope>NUCLEOTIDE SEQUENCE [LARGE SCALE GENOMIC DNA]</scope>
    <source>
        <strain evidence="4 5">N2-109</strain>
    </source>
</reference>
<dbReference type="SUPFAM" id="SSF81606">
    <property type="entry name" value="PP2C-like"/>
    <property type="match status" value="1"/>
</dbReference>
<evidence type="ECO:0000256" key="2">
    <source>
        <dbReference type="SAM" id="MobiDB-lite"/>
    </source>
</evidence>
<dbReference type="SMART" id="SM00091">
    <property type="entry name" value="PAS"/>
    <property type="match status" value="2"/>
</dbReference>
<dbReference type="CDD" id="cd00130">
    <property type="entry name" value="PAS"/>
    <property type="match status" value="2"/>
</dbReference>
<evidence type="ECO:0000313" key="5">
    <source>
        <dbReference type="Proteomes" id="UP001156389"/>
    </source>
</evidence>
<dbReference type="Gene3D" id="3.30.450.20">
    <property type="entry name" value="PAS domain"/>
    <property type="match status" value="2"/>
</dbReference>
<dbReference type="Proteomes" id="UP001156389">
    <property type="component" value="Unassembled WGS sequence"/>
</dbReference>
<proteinExistence type="predicted"/>
<dbReference type="SUPFAM" id="SSF55785">
    <property type="entry name" value="PYP-like sensor domain (PAS domain)"/>
    <property type="match status" value="2"/>
</dbReference>
<evidence type="ECO:0000313" key="4">
    <source>
        <dbReference type="EMBL" id="MCT2591952.1"/>
    </source>
</evidence>